<sequence>MKRIFFIIFLVVVHVAQSQAQEKYATYFNSFLEKDLEIEATFDDPKMTLYINGYSLERASERGGFMVSEKMHAGFLHDLKVARDKYVEWRNVAIENDVRDLRKDVELQPQRINGYFNSGSKWYFDFSVVPTFRFLISEDEGKVTYRMFMMSGKLQASTNEYIDTDGFIIPFSTIEEFDEFIDLVTMEKIEEFKRQKKDKSSLFKN</sequence>
<protein>
    <recommendedName>
        <fullName evidence="4">DUF4412 domain-containing protein</fullName>
    </recommendedName>
</protein>
<dbReference type="AlphaFoldDB" id="M7XJ84"/>
<evidence type="ECO:0000313" key="2">
    <source>
        <dbReference type="EMBL" id="EMS34623.1"/>
    </source>
</evidence>
<name>M7XJ84_9BACT</name>
<dbReference type="Proteomes" id="UP000010953">
    <property type="component" value="Unassembled WGS sequence"/>
</dbReference>
<feature type="chain" id="PRO_5004087888" description="DUF4412 domain-containing protein" evidence="1">
    <location>
        <begin position="21"/>
        <end position="205"/>
    </location>
</feature>
<proteinExistence type="predicted"/>
<evidence type="ECO:0000313" key="3">
    <source>
        <dbReference type="Proteomes" id="UP000010953"/>
    </source>
</evidence>
<dbReference type="OrthoDB" id="1093799at2"/>
<gene>
    <name evidence="2" type="ORF">C943_03310</name>
</gene>
<comment type="caution">
    <text evidence="2">The sequence shown here is derived from an EMBL/GenBank/DDBJ whole genome shotgun (WGS) entry which is preliminary data.</text>
</comment>
<reference evidence="2" key="1">
    <citation type="submission" date="2013-01" db="EMBL/GenBank/DDBJ databases">
        <title>Genome assembly of Mariniradius saccharolyticus AK6.</title>
        <authorList>
            <person name="Vaidya B."/>
            <person name="Khatri I."/>
            <person name="Tanuku N.R.S."/>
            <person name="Subramanian S."/>
            <person name="Pinnaka A."/>
        </authorList>
    </citation>
    <scope>NUCLEOTIDE SEQUENCE [LARGE SCALE GENOMIC DNA]</scope>
    <source>
        <strain evidence="2">AK6</strain>
    </source>
</reference>
<dbReference type="InParanoid" id="M7XJ84"/>
<accession>M7XJ84</accession>
<feature type="signal peptide" evidence="1">
    <location>
        <begin position="1"/>
        <end position="20"/>
    </location>
</feature>
<dbReference type="EMBL" id="AMZY02000005">
    <property type="protein sequence ID" value="EMS34623.1"/>
    <property type="molecule type" value="Genomic_DNA"/>
</dbReference>
<evidence type="ECO:0000256" key="1">
    <source>
        <dbReference type="SAM" id="SignalP"/>
    </source>
</evidence>
<keyword evidence="3" id="KW-1185">Reference proteome</keyword>
<dbReference type="RefSeq" id="WP_008624159.1">
    <property type="nucleotide sequence ID" value="NZ_AMZY02000005.1"/>
</dbReference>
<keyword evidence="1" id="KW-0732">Signal</keyword>
<evidence type="ECO:0008006" key="4">
    <source>
        <dbReference type="Google" id="ProtNLM"/>
    </source>
</evidence>
<dbReference type="STRING" id="1239962.C943_03310"/>
<organism evidence="2 3">
    <name type="scientific">Mariniradius saccharolyticus AK6</name>
    <dbReference type="NCBI Taxonomy" id="1239962"/>
    <lineage>
        <taxon>Bacteria</taxon>
        <taxon>Pseudomonadati</taxon>
        <taxon>Bacteroidota</taxon>
        <taxon>Cytophagia</taxon>
        <taxon>Cytophagales</taxon>
        <taxon>Cyclobacteriaceae</taxon>
        <taxon>Mariniradius</taxon>
    </lineage>
</organism>